<accession>F4WCL5</accession>
<gene>
    <name evidence="1" type="ORF">G5I_03291</name>
</gene>
<protein>
    <submittedName>
        <fullName evidence="1">Uncharacterized protein</fullName>
    </submittedName>
</protein>
<proteinExistence type="predicted"/>
<keyword evidence="2" id="KW-1185">Reference proteome</keyword>
<dbReference type="EMBL" id="GL888070">
    <property type="protein sequence ID" value="EGI68195.1"/>
    <property type="molecule type" value="Genomic_DNA"/>
</dbReference>
<evidence type="ECO:0000313" key="1">
    <source>
        <dbReference type="EMBL" id="EGI68195.1"/>
    </source>
</evidence>
<name>F4WCL5_ACREC</name>
<dbReference type="Proteomes" id="UP000007755">
    <property type="component" value="Unassembled WGS sequence"/>
</dbReference>
<sequence length="154" mass="17394">MRSFLVLADPPIKPSRKVFPMHAPTLCATEKTGTGGTTTSFNAAITRRLIAVSPVRRHNYVVIGYKYRADKFLRHNEEAMPQQGRDEQKSKRPFPQWPLTLHDCVRPSQSRLVELVRAQAPPPLSYRNIGQVTTLEMAPPSFSAGQLIINMREI</sequence>
<reference evidence="1" key="1">
    <citation type="submission" date="2011-02" db="EMBL/GenBank/DDBJ databases">
        <title>The genome of the leaf-cutting ant Acromyrmex echinatior suggests key adaptations to social evolution and fungus farming.</title>
        <authorList>
            <person name="Nygaard S."/>
            <person name="Zhang G."/>
        </authorList>
    </citation>
    <scope>NUCLEOTIDE SEQUENCE</scope>
</reference>
<dbReference type="InParanoid" id="F4WCL5"/>
<organism evidence="2">
    <name type="scientific">Acromyrmex echinatior</name>
    <name type="common">Panamanian leafcutter ant</name>
    <name type="synonym">Acromyrmex octospinosus echinatior</name>
    <dbReference type="NCBI Taxonomy" id="103372"/>
    <lineage>
        <taxon>Eukaryota</taxon>
        <taxon>Metazoa</taxon>
        <taxon>Ecdysozoa</taxon>
        <taxon>Arthropoda</taxon>
        <taxon>Hexapoda</taxon>
        <taxon>Insecta</taxon>
        <taxon>Pterygota</taxon>
        <taxon>Neoptera</taxon>
        <taxon>Endopterygota</taxon>
        <taxon>Hymenoptera</taxon>
        <taxon>Apocrita</taxon>
        <taxon>Aculeata</taxon>
        <taxon>Formicoidea</taxon>
        <taxon>Formicidae</taxon>
        <taxon>Myrmicinae</taxon>
        <taxon>Acromyrmex</taxon>
    </lineage>
</organism>
<dbReference type="AlphaFoldDB" id="F4WCL5"/>
<evidence type="ECO:0000313" key="2">
    <source>
        <dbReference type="Proteomes" id="UP000007755"/>
    </source>
</evidence>